<keyword evidence="2" id="KW-0732">Signal</keyword>
<comment type="caution">
    <text evidence="3">The sequence shown here is derived from an EMBL/GenBank/DDBJ whole genome shotgun (WGS) entry which is preliminary data.</text>
</comment>
<dbReference type="EMBL" id="WNWQ01000001">
    <property type="protein sequence ID" value="KAE9986107.1"/>
    <property type="molecule type" value="Genomic_DNA"/>
</dbReference>
<evidence type="ECO:0000256" key="1">
    <source>
        <dbReference type="SAM" id="MobiDB-lite"/>
    </source>
</evidence>
<feature type="compositionally biased region" description="Pro residues" evidence="1">
    <location>
        <begin position="145"/>
        <end position="159"/>
    </location>
</feature>
<feature type="region of interest" description="Disordered" evidence="1">
    <location>
        <begin position="76"/>
        <end position="202"/>
    </location>
</feature>
<feature type="compositionally biased region" description="Polar residues" evidence="1">
    <location>
        <begin position="78"/>
        <end position="93"/>
    </location>
</feature>
<sequence>MKLAISLALVLTPLVVVADTVFSSRDGPSAWHFETQTGRADGSGTKRCQKFYMKKQENFSLKLDKEKSGHSRIKRFAQPQSGEWGSFNSNAGINPSYVPTDGPNNPQPGYIPPTSGSIPPTSGSVPPAGYTPPSGNPPAGYTPPSGGPPAGWTPPPAGYNPPAGWTPPAGQQTGKPNKDKDNNNGGQWNGPTSPTTGKTQRTPKCCVKLYTDDDCKDYDTEHCVEDKSDDKRSIKGKASKEYRGFNILCMPESQRY</sequence>
<organism evidence="3 4">
    <name type="scientific">Venturia inaequalis</name>
    <name type="common">Apple scab fungus</name>
    <dbReference type="NCBI Taxonomy" id="5025"/>
    <lineage>
        <taxon>Eukaryota</taxon>
        <taxon>Fungi</taxon>
        <taxon>Dikarya</taxon>
        <taxon>Ascomycota</taxon>
        <taxon>Pezizomycotina</taxon>
        <taxon>Dothideomycetes</taxon>
        <taxon>Pleosporomycetidae</taxon>
        <taxon>Venturiales</taxon>
        <taxon>Venturiaceae</taxon>
        <taxon>Venturia</taxon>
    </lineage>
</organism>
<accession>A0A8H3VEJ9</accession>
<evidence type="ECO:0000313" key="3">
    <source>
        <dbReference type="EMBL" id="KAE9986107.1"/>
    </source>
</evidence>
<feature type="compositionally biased region" description="Polar residues" evidence="1">
    <location>
        <begin position="189"/>
        <end position="202"/>
    </location>
</feature>
<protein>
    <submittedName>
        <fullName evidence="3">Uncharacterized protein</fullName>
    </submittedName>
</protein>
<feature type="compositionally biased region" description="Low complexity" evidence="1">
    <location>
        <begin position="112"/>
        <end position="127"/>
    </location>
</feature>
<evidence type="ECO:0000256" key="2">
    <source>
        <dbReference type="SAM" id="SignalP"/>
    </source>
</evidence>
<dbReference type="AlphaFoldDB" id="A0A8H3VEJ9"/>
<gene>
    <name evidence="3" type="ORF">BLS_000040</name>
</gene>
<evidence type="ECO:0000313" key="4">
    <source>
        <dbReference type="Proteomes" id="UP000433883"/>
    </source>
</evidence>
<feature type="chain" id="PRO_5034550209" evidence="2">
    <location>
        <begin position="19"/>
        <end position="256"/>
    </location>
</feature>
<name>A0A8H3VEJ9_VENIN</name>
<reference evidence="3 4" key="1">
    <citation type="submission" date="2019-11" db="EMBL/GenBank/DDBJ databases">
        <title>Venturia inaequalis Genome Resource.</title>
        <authorList>
            <person name="Lichtner F.J."/>
        </authorList>
    </citation>
    <scope>NUCLEOTIDE SEQUENCE [LARGE SCALE GENOMIC DNA]</scope>
    <source>
        <strain evidence="3">Bline_iso_100314</strain>
    </source>
</reference>
<feature type="signal peptide" evidence="2">
    <location>
        <begin position="1"/>
        <end position="18"/>
    </location>
</feature>
<proteinExistence type="predicted"/>
<dbReference type="Proteomes" id="UP000433883">
    <property type="component" value="Unassembled WGS sequence"/>
</dbReference>